<dbReference type="EMBL" id="LOJW01000007">
    <property type="protein sequence ID" value="OOW72027.1"/>
    <property type="molecule type" value="Genomic_DNA"/>
</dbReference>
<evidence type="ECO:0000313" key="2">
    <source>
        <dbReference type="EMBL" id="OOW72027.1"/>
    </source>
</evidence>
<comment type="caution">
    <text evidence="2">The sequence shown here is derived from an EMBL/GenBank/DDBJ whole genome shotgun (WGS) entry which is preliminary data.</text>
</comment>
<evidence type="ECO:0000256" key="1">
    <source>
        <dbReference type="SAM" id="MobiDB-lite"/>
    </source>
</evidence>
<name>A0A1T1P8P8_9XANT</name>
<feature type="compositionally biased region" description="Basic residues" evidence="1">
    <location>
        <begin position="132"/>
        <end position="141"/>
    </location>
</feature>
<protein>
    <submittedName>
        <fullName evidence="2">Uncharacterized protein</fullName>
    </submittedName>
</protein>
<sequence length="141" mass="16061">MNRCNFLLLRSERAALVCRQPFNARKEQTVPAETQLEIASCLLGHLIQHHPTRNLPERLDDIRHWLDMAADQMRTQGDDGCSSGQPPASAAPRPTPSVRRSVIDRTLLPPNPHDVGQWRAYRARKDDDHQPKPGRRKPSIH</sequence>
<proteinExistence type="predicted"/>
<accession>A0A1T1P8P8</accession>
<reference evidence="2 3" key="1">
    <citation type="submission" date="2015-12" db="EMBL/GenBank/DDBJ databases">
        <authorList>
            <person name="Shamseldin A."/>
            <person name="Moawad H."/>
            <person name="Abd El-Rahim W.M."/>
            <person name="Sadowsky M.J."/>
        </authorList>
    </citation>
    <scope>NUCLEOTIDE SEQUENCE [LARGE SCALE GENOMIC DNA]</scope>
    <source>
        <strain evidence="2 3">LMG9050</strain>
    </source>
</reference>
<gene>
    <name evidence="2" type="ORF">Xmlh_07080</name>
</gene>
<dbReference type="Proteomes" id="UP000190559">
    <property type="component" value="Unassembled WGS sequence"/>
</dbReference>
<evidence type="ECO:0000313" key="3">
    <source>
        <dbReference type="Proteomes" id="UP000190559"/>
    </source>
</evidence>
<feature type="compositionally biased region" description="Low complexity" evidence="1">
    <location>
        <begin position="86"/>
        <end position="100"/>
    </location>
</feature>
<feature type="region of interest" description="Disordered" evidence="1">
    <location>
        <begin position="71"/>
        <end position="141"/>
    </location>
</feature>
<organism evidence="2 3">
    <name type="scientific">Xanthomonas axonopodis pv. melhusii</name>
    <dbReference type="NCBI Taxonomy" id="487834"/>
    <lineage>
        <taxon>Bacteria</taxon>
        <taxon>Pseudomonadati</taxon>
        <taxon>Pseudomonadota</taxon>
        <taxon>Gammaproteobacteria</taxon>
        <taxon>Lysobacterales</taxon>
        <taxon>Lysobacteraceae</taxon>
        <taxon>Xanthomonas</taxon>
    </lineage>
</organism>
<dbReference type="AlphaFoldDB" id="A0A1T1P8P8"/>